<dbReference type="InterPro" id="IPR045263">
    <property type="entry name" value="GLUT"/>
</dbReference>
<sequence length="106" mass="11618">KATASFEVLILGRLIFGFLNPLYIQGVSPTNLRGAFATLNQVSFASGILLGMVVGLETVLGTEKYWSLMLSLSLIPATLQYMSLPFCPESPRYLFINRGNEKEAEA</sequence>
<evidence type="ECO:0000313" key="8">
    <source>
        <dbReference type="Proteomes" id="UP001529510"/>
    </source>
</evidence>
<comment type="caution">
    <text evidence="7">The sequence shown here is derived from an EMBL/GenBank/DDBJ whole genome shotgun (WGS) entry which is preliminary data.</text>
</comment>
<accession>A0ABD0PCS0</accession>
<evidence type="ECO:0000256" key="3">
    <source>
        <dbReference type="ARBA" id="ARBA00022989"/>
    </source>
</evidence>
<feature type="non-terminal residue" evidence="7">
    <location>
        <position position="106"/>
    </location>
</feature>
<dbReference type="InterPro" id="IPR020846">
    <property type="entry name" value="MFS_dom"/>
</dbReference>
<feature type="transmembrane region" description="Helical" evidence="5">
    <location>
        <begin position="6"/>
        <end position="24"/>
    </location>
</feature>
<dbReference type="EMBL" id="JAMKFB020000017">
    <property type="protein sequence ID" value="KAL0170913.1"/>
    <property type="molecule type" value="Genomic_DNA"/>
</dbReference>
<keyword evidence="3 5" id="KW-1133">Transmembrane helix</keyword>
<protein>
    <recommendedName>
        <fullName evidence="6">Major facilitator superfamily (MFS) profile domain-containing protein</fullName>
    </recommendedName>
</protein>
<keyword evidence="8" id="KW-1185">Reference proteome</keyword>
<evidence type="ECO:0000313" key="7">
    <source>
        <dbReference type="EMBL" id="KAL0170913.1"/>
    </source>
</evidence>
<keyword evidence="2 5" id="KW-0812">Transmembrane</keyword>
<dbReference type="Pfam" id="PF00083">
    <property type="entry name" value="Sugar_tr"/>
    <property type="match status" value="1"/>
</dbReference>
<evidence type="ECO:0000256" key="5">
    <source>
        <dbReference type="SAM" id="Phobius"/>
    </source>
</evidence>
<proteinExistence type="predicted"/>
<name>A0ABD0PCS0_CIRMR</name>
<dbReference type="InterPro" id="IPR036259">
    <property type="entry name" value="MFS_trans_sf"/>
</dbReference>
<dbReference type="Proteomes" id="UP001529510">
    <property type="component" value="Unassembled WGS sequence"/>
</dbReference>
<dbReference type="SUPFAM" id="SSF103473">
    <property type="entry name" value="MFS general substrate transporter"/>
    <property type="match status" value="1"/>
</dbReference>
<dbReference type="PROSITE" id="PS50850">
    <property type="entry name" value="MFS"/>
    <property type="match status" value="1"/>
</dbReference>
<evidence type="ECO:0000259" key="6">
    <source>
        <dbReference type="PROSITE" id="PS50850"/>
    </source>
</evidence>
<evidence type="ECO:0000256" key="4">
    <source>
        <dbReference type="ARBA" id="ARBA00023136"/>
    </source>
</evidence>
<evidence type="ECO:0000256" key="2">
    <source>
        <dbReference type="ARBA" id="ARBA00022692"/>
    </source>
</evidence>
<dbReference type="GO" id="GO:0016020">
    <property type="term" value="C:membrane"/>
    <property type="evidence" value="ECO:0007669"/>
    <property type="project" value="UniProtKB-SubCell"/>
</dbReference>
<dbReference type="PANTHER" id="PTHR23503:SF99">
    <property type="entry name" value="SOLUTE CARRIER FAMILY 2, FACILITATED GLUCOSE TRANSPORTER MEMBER 3"/>
    <property type="match status" value="1"/>
</dbReference>
<dbReference type="PANTHER" id="PTHR23503">
    <property type="entry name" value="SOLUTE CARRIER FAMILY 2"/>
    <property type="match status" value="1"/>
</dbReference>
<reference evidence="7 8" key="1">
    <citation type="submission" date="2024-05" db="EMBL/GenBank/DDBJ databases">
        <title>Genome sequencing and assembly of Indian major carp, Cirrhinus mrigala (Hamilton, 1822).</title>
        <authorList>
            <person name="Mohindra V."/>
            <person name="Chowdhury L.M."/>
            <person name="Lal K."/>
            <person name="Jena J.K."/>
        </authorList>
    </citation>
    <scope>NUCLEOTIDE SEQUENCE [LARGE SCALE GENOMIC DNA]</scope>
    <source>
        <strain evidence="7">CM1030</strain>
        <tissue evidence="7">Blood</tissue>
    </source>
</reference>
<feature type="non-terminal residue" evidence="7">
    <location>
        <position position="1"/>
    </location>
</feature>
<dbReference type="InterPro" id="IPR005828">
    <property type="entry name" value="MFS_sugar_transport-like"/>
</dbReference>
<feature type="transmembrane region" description="Helical" evidence="5">
    <location>
        <begin position="36"/>
        <end position="59"/>
    </location>
</feature>
<gene>
    <name evidence="7" type="ORF">M9458_035509</name>
</gene>
<feature type="domain" description="Major facilitator superfamily (MFS) profile" evidence="6">
    <location>
        <begin position="1"/>
        <end position="106"/>
    </location>
</feature>
<evidence type="ECO:0000256" key="1">
    <source>
        <dbReference type="ARBA" id="ARBA00004141"/>
    </source>
</evidence>
<keyword evidence="4 5" id="KW-0472">Membrane</keyword>
<dbReference type="Gene3D" id="1.20.1250.20">
    <property type="entry name" value="MFS general substrate transporter like domains"/>
    <property type="match status" value="1"/>
</dbReference>
<organism evidence="7 8">
    <name type="scientific">Cirrhinus mrigala</name>
    <name type="common">Mrigala</name>
    <dbReference type="NCBI Taxonomy" id="683832"/>
    <lineage>
        <taxon>Eukaryota</taxon>
        <taxon>Metazoa</taxon>
        <taxon>Chordata</taxon>
        <taxon>Craniata</taxon>
        <taxon>Vertebrata</taxon>
        <taxon>Euteleostomi</taxon>
        <taxon>Actinopterygii</taxon>
        <taxon>Neopterygii</taxon>
        <taxon>Teleostei</taxon>
        <taxon>Ostariophysi</taxon>
        <taxon>Cypriniformes</taxon>
        <taxon>Cyprinidae</taxon>
        <taxon>Labeoninae</taxon>
        <taxon>Labeonini</taxon>
        <taxon>Cirrhinus</taxon>
    </lineage>
</organism>
<comment type="subcellular location">
    <subcellularLocation>
        <location evidence="1">Membrane</location>
        <topology evidence="1">Multi-pass membrane protein</topology>
    </subcellularLocation>
</comment>
<dbReference type="AlphaFoldDB" id="A0ABD0PCS0"/>